<evidence type="ECO:0000313" key="3">
    <source>
        <dbReference type="EMBL" id="CAA9373982.1"/>
    </source>
</evidence>
<sequence length="259" mass="28100">MSTLALEGNTHRTTPRLNRRGKTLWTAGNLLMLVGFYLLLYVGGLFADEQYNIMAAEGGSDIVMTERFVPPPPVVAPAPRTNEPLNDSPFIGPRQVEQAPAAPVVPTAAPSTFILPRLNDAGGGVELSTLVPKAVGNFGPSTVQRILIPKIDVDKKVIEVGWSLQEVNGQPVAIWDVAKYTVGHHTGSANPGQRGNMVFAGHSGGRAFPFNDLFYLEPGDQIVVWSGGQQYDYKVQEKVVVDEIGPNVTPQQRQENARY</sequence>
<name>A0A6J4N4G3_9CHLR</name>
<protein>
    <submittedName>
        <fullName evidence="3">Uncharacterized protein</fullName>
    </submittedName>
</protein>
<dbReference type="InterPro" id="IPR005754">
    <property type="entry name" value="Sortase"/>
</dbReference>
<proteinExistence type="predicted"/>
<keyword evidence="2" id="KW-0812">Transmembrane</keyword>
<feature type="transmembrane region" description="Helical" evidence="2">
    <location>
        <begin position="24"/>
        <end position="47"/>
    </location>
</feature>
<feature type="non-terminal residue" evidence="3">
    <location>
        <position position="259"/>
    </location>
</feature>
<keyword evidence="2" id="KW-0472">Membrane</keyword>
<dbReference type="AlphaFoldDB" id="A0A6J4N4G3"/>
<dbReference type="Gene3D" id="2.40.260.10">
    <property type="entry name" value="Sortase"/>
    <property type="match status" value="1"/>
</dbReference>
<gene>
    <name evidence="3" type="ORF">AVDCRST_MAG93-8655</name>
</gene>
<organism evidence="3">
    <name type="scientific">uncultured Chloroflexia bacterium</name>
    <dbReference type="NCBI Taxonomy" id="1672391"/>
    <lineage>
        <taxon>Bacteria</taxon>
        <taxon>Bacillati</taxon>
        <taxon>Chloroflexota</taxon>
        <taxon>Chloroflexia</taxon>
        <taxon>environmental samples</taxon>
    </lineage>
</organism>
<reference evidence="3" key="1">
    <citation type="submission" date="2020-02" db="EMBL/GenBank/DDBJ databases">
        <authorList>
            <person name="Meier V. D."/>
        </authorList>
    </citation>
    <scope>NUCLEOTIDE SEQUENCE</scope>
    <source>
        <strain evidence="3">AVDCRST_MAG93</strain>
    </source>
</reference>
<dbReference type="EMBL" id="CADCTR010002913">
    <property type="protein sequence ID" value="CAA9373982.1"/>
    <property type="molecule type" value="Genomic_DNA"/>
</dbReference>
<evidence type="ECO:0000256" key="1">
    <source>
        <dbReference type="ARBA" id="ARBA00022801"/>
    </source>
</evidence>
<dbReference type="GO" id="GO:0016787">
    <property type="term" value="F:hydrolase activity"/>
    <property type="evidence" value="ECO:0007669"/>
    <property type="project" value="UniProtKB-KW"/>
</dbReference>
<dbReference type="InterPro" id="IPR023365">
    <property type="entry name" value="Sortase_dom-sf"/>
</dbReference>
<evidence type="ECO:0000256" key="2">
    <source>
        <dbReference type="SAM" id="Phobius"/>
    </source>
</evidence>
<accession>A0A6J4N4G3</accession>
<dbReference type="SUPFAM" id="SSF63817">
    <property type="entry name" value="Sortase"/>
    <property type="match status" value="1"/>
</dbReference>
<keyword evidence="1" id="KW-0378">Hydrolase</keyword>
<keyword evidence="2" id="KW-1133">Transmembrane helix</keyword>
<dbReference type="Pfam" id="PF04203">
    <property type="entry name" value="Sortase"/>
    <property type="match status" value="1"/>
</dbReference>
<dbReference type="CDD" id="cd00004">
    <property type="entry name" value="Sortase"/>
    <property type="match status" value="1"/>
</dbReference>